<dbReference type="InterPro" id="IPR010239">
    <property type="entry name" value="CHP02001"/>
</dbReference>
<keyword evidence="1" id="KW-0732">Signal</keyword>
<protein>
    <recommendedName>
        <fullName evidence="4">Porin domain-containing protein</fullName>
    </recommendedName>
</protein>
<evidence type="ECO:0000313" key="2">
    <source>
        <dbReference type="EMBL" id="EQB30054.1"/>
    </source>
</evidence>
<evidence type="ECO:0008006" key="4">
    <source>
        <dbReference type="Google" id="ProtNLM"/>
    </source>
</evidence>
<dbReference type="STRING" id="1346791.M529_21615"/>
<sequence length="245" mass="25125">MRRTERLPLLAWLGALTLAGHAVPAAAQFAAGPSVTLEVASDERRRGLSWSDGDPVLRAGLSAPVADGLSLDATAVTLRGSRRHGGADAVIDLGPTFVRQVGGWRLSAQGRYHLFPGGSHQGYGEVGAGAGFLIGPASLDLFAGYAPHQSAIGGDNLHVSATAAAGIPGTPFTVSARVGRSSGDSDDPLRAARLRPAGAYWDHGFGIDYLSGRWSAGLRYADTDIAPGTAEHAGARLVATLGLSL</sequence>
<gene>
    <name evidence="2" type="ORF">M529_21615</name>
</gene>
<name>T0K0M2_9SPHN</name>
<dbReference type="Pfam" id="PF09694">
    <property type="entry name" value="Gcw_chp"/>
    <property type="match status" value="1"/>
</dbReference>
<accession>T0K0M2</accession>
<dbReference type="eggNOG" id="ENOG5031B67">
    <property type="taxonomic scope" value="Bacteria"/>
</dbReference>
<evidence type="ECO:0000256" key="1">
    <source>
        <dbReference type="SAM" id="SignalP"/>
    </source>
</evidence>
<dbReference type="OrthoDB" id="7503770at2"/>
<dbReference type="AlphaFoldDB" id="T0K0M2"/>
<dbReference type="EMBL" id="AUWY01000127">
    <property type="protein sequence ID" value="EQB30054.1"/>
    <property type="molecule type" value="Genomic_DNA"/>
</dbReference>
<evidence type="ECO:0000313" key="3">
    <source>
        <dbReference type="Proteomes" id="UP000015523"/>
    </source>
</evidence>
<dbReference type="Proteomes" id="UP000015523">
    <property type="component" value="Unassembled WGS sequence"/>
</dbReference>
<organism evidence="2 3">
    <name type="scientific">Sphingobium ummariense RL-3</name>
    <dbReference type="NCBI Taxonomy" id="1346791"/>
    <lineage>
        <taxon>Bacteria</taxon>
        <taxon>Pseudomonadati</taxon>
        <taxon>Pseudomonadota</taxon>
        <taxon>Alphaproteobacteria</taxon>
        <taxon>Sphingomonadales</taxon>
        <taxon>Sphingomonadaceae</taxon>
        <taxon>Sphingobium</taxon>
    </lineage>
</organism>
<reference evidence="2 3" key="1">
    <citation type="journal article" date="2013" name="Genome Announc.">
        <title>Draft Genome Sequence of Sphingobium ummariense Strain RL-3, a Hexachlorocyclohexane-Degrading Bacterium.</title>
        <authorList>
            <person name="Kohli P."/>
            <person name="Dua A."/>
            <person name="Sangwan N."/>
            <person name="Oldach P."/>
            <person name="Khurana J.P."/>
            <person name="Lal R."/>
        </authorList>
    </citation>
    <scope>NUCLEOTIDE SEQUENCE [LARGE SCALE GENOMIC DNA]</scope>
    <source>
        <strain evidence="2 3">RL-3</strain>
    </source>
</reference>
<feature type="chain" id="PRO_5004565589" description="Porin domain-containing protein" evidence="1">
    <location>
        <begin position="28"/>
        <end position="245"/>
    </location>
</feature>
<proteinExistence type="predicted"/>
<keyword evidence="3" id="KW-1185">Reference proteome</keyword>
<dbReference type="PATRIC" id="fig|1346791.3.peg.4176"/>
<feature type="signal peptide" evidence="1">
    <location>
        <begin position="1"/>
        <end position="27"/>
    </location>
</feature>
<dbReference type="RefSeq" id="WP_021319888.1">
    <property type="nucleotide sequence ID" value="NZ_AUWY01000127.1"/>
</dbReference>
<comment type="caution">
    <text evidence="2">The sequence shown here is derived from an EMBL/GenBank/DDBJ whole genome shotgun (WGS) entry which is preliminary data.</text>
</comment>